<keyword evidence="2" id="KW-1133">Transmembrane helix</keyword>
<feature type="domain" description="VanZ-like" evidence="3">
    <location>
        <begin position="77"/>
        <end position="158"/>
    </location>
</feature>
<evidence type="ECO:0000313" key="5">
    <source>
        <dbReference type="Proteomes" id="UP000621386"/>
    </source>
</evidence>
<accession>A0ABS1P2L0</accession>
<proteinExistence type="predicted"/>
<feature type="compositionally biased region" description="Basic and acidic residues" evidence="1">
    <location>
        <begin position="165"/>
        <end position="184"/>
    </location>
</feature>
<keyword evidence="5" id="KW-1185">Reference proteome</keyword>
<dbReference type="InterPro" id="IPR006976">
    <property type="entry name" value="VanZ-like"/>
</dbReference>
<evidence type="ECO:0000259" key="3">
    <source>
        <dbReference type="Pfam" id="PF04892"/>
    </source>
</evidence>
<keyword evidence="2" id="KW-0812">Transmembrane</keyword>
<gene>
    <name evidence="4" type="ORF">JK361_18745</name>
</gene>
<protein>
    <submittedName>
        <fullName evidence="4">VanZ family protein</fullName>
    </submittedName>
</protein>
<feature type="transmembrane region" description="Helical" evidence="2">
    <location>
        <begin position="26"/>
        <end position="49"/>
    </location>
</feature>
<evidence type="ECO:0000313" key="4">
    <source>
        <dbReference type="EMBL" id="MBL1106613.1"/>
    </source>
</evidence>
<keyword evidence="2" id="KW-0472">Membrane</keyword>
<organism evidence="4 5">
    <name type="scientific">Streptomyces musisoli</name>
    <dbReference type="NCBI Taxonomy" id="2802280"/>
    <lineage>
        <taxon>Bacteria</taxon>
        <taxon>Bacillati</taxon>
        <taxon>Actinomycetota</taxon>
        <taxon>Actinomycetes</taxon>
        <taxon>Kitasatosporales</taxon>
        <taxon>Streptomycetaceae</taxon>
        <taxon>Streptomyces</taxon>
    </lineage>
</organism>
<feature type="region of interest" description="Disordered" evidence="1">
    <location>
        <begin position="164"/>
        <end position="184"/>
    </location>
</feature>
<dbReference type="Pfam" id="PF04892">
    <property type="entry name" value="VanZ"/>
    <property type="match status" value="1"/>
</dbReference>
<dbReference type="EMBL" id="JAERRH010000006">
    <property type="protein sequence ID" value="MBL1106613.1"/>
    <property type="molecule type" value="Genomic_DNA"/>
</dbReference>
<evidence type="ECO:0000256" key="2">
    <source>
        <dbReference type="SAM" id="Phobius"/>
    </source>
</evidence>
<evidence type="ECO:0000256" key="1">
    <source>
        <dbReference type="SAM" id="MobiDB-lite"/>
    </source>
</evidence>
<sequence length="184" mass="19476">MSPHGSRTDPAARTGSSWRGSLRLRLTAVFGLLFFVAAAAVLAGAVILVRNSMQYSLDIVFSPDHASDSDAGTKSIIMDSMRRNLLTKGGLNVALFVPLGVAIAQVRPRTRASLTAVAAAALPFGIEAVQYAVPWLLRAGDAQDVAGNLLGLALGMTALALPCPRTRDGRSGEPQRPRRERTAR</sequence>
<dbReference type="Proteomes" id="UP000621386">
    <property type="component" value="Unassembled WGS sequence"/>
</dbReference>
<reference evidence="4 5" key="1">
    <citation type="submission" date="2021-01" db="EMBL/GenBank/DDBJ databases">
        <title>WGS of actinomycetes isolated from Thailand.</title>
        <authorList>
            <person name="Thawai C."/>
        </authorList>
    </citation>
    <scope>NUCLEOTIDE SEQUENCE [LARGE SCALE GENOMIC DNA]</scope>
    <source>
        <strain evidence="4 5">CH5-8</strain>
    </source>
</reference>
<feature type="transmembrane region" description="Helical" evidence="2">
    <location>
        <begin position="89"/>
        <end position="106"/>
    </location>
</feature>
<name>A0ABS1P2L0_9ACTN</name>
<dbReference type="RefSeq" id="WP_201819354.1">
    <property type="nucleotide sequence ID" value="NZ_JAERRH010000006.1"/>
</dbReference>
<comment type="caution">
    <text evidence="4">The sequence shown here is derived from an EMBL/GenBank/DDBJ whole genome shotgun (WGS) entry which is preliminary data.</text>
</comment>